<dbReference type="OrthoDB" id="684581at2759"/>
<gene>
    <name evidence="1" type="primary">LOC123410062</name>
</gene>
<keyword evidence="2" id="KW-1185">Reference proteome</keyword>
<proteinExistence type="predicted"/>
<dbReference type="GeneID" id="123410062"/>
<organism evidence="1 2">
    <name type="scientific">Hordeum vulgare subsp. vulgare</name>
    <name type="common">Domesticated barley</name>
    <dbReference type="NCBI Taxonomy" id="112509"/>
    <lineage>
        <taxon>Eukaryota</taxon>
        <taxon>Viridiplantae</taxon>
        <taxon>Streptophyta</taxon>
        <taxon>Embryophyta</taxon>
        <taxon>Tracheophyta</taxon>
        <taxon>Spermatophyta</taxon>
        <taxon>Magnoliopsida</taxon>
        <taxon>Liliopsida</taxon>
        <taxon>Poales</taxon>
        <taxon>Poaceae</taxon>
        <taxon>BOP clade</taxon>
        <taxon>Pooideae</taxon>
        <taxon>Triticodae</taxon>
        <taxon>Triticeae</taxon>
        <taxon>Hordeinae</taxon>
        <taxon>Hordeum</taxon>
    </lineage>
</organism>
<protein>
    <submittedName>
        <fullName evidence="1">Uncharacterized protein</fullName>
    </submittedName>
</protein>
<accession>A0A8I6WCG6</accession>
<dbReference type="KEGG" id="hvg:123410062"/>
<dbReference type="Gramene" id="HORVU.MOREX.r3.1HG0046760.1">
    <property type="protein sequence ID" value="HORVU.MOREX.r3.1HG0046760.1.CDS1"/>
    <property type="gene ID" value="HORVU.MOREX.r3.1HG0046760"/>
</dbReference>
<dbReference type="EnsemblPlants" id="HORVU.MOREX.r3.1HG0046760.1">
    <property type="protein sequence ID" value="HORVU.MOREX.r3.1HG0046760.1.CDS1"/>
    <property type="gene ID" value="HORVU.MOREX.r3.1HG0046760"/>
</dbReference>
<dbReference type="Gramene" id="HORVU.MOREX.r2.1HG0036420.1">
    <property type="protein sequence ID" value="HORVU.MOREX.r2.1HG0036420.1.CDS.1"/>
    <property type="gene ID" value="HORVU.MOREX.r2.1HG0036420"/>
</dbReference>
<sequence>MANANGWRRVARVVLEGLDQVVGTPEETTSLIDPAIAKFEAQVQLLRAIRCGASIEEATAGYVDPAPDGVSPTTLLEDARRNIQRRRSLHGLACGVPLCANKLGLGPNEAWREIWESCNRTALRFTRRMEECLRNAASLYMAARDAIDLASVLPIGAPLRVAWMEAAELLTVDAVREARALHNRVVLMRQILLLQSRISTHILQPAL</sequence>
<evidence type="ECO:0000313" key="1">
    <source>
        <dbReference type="EnsemblPlants" id="HORVU.MOREX.r3.1HG0046760.1.CDS1"/>
    </source>
</evidence>
<evidence type="ECO:0000313" key="2">
    <source>
        <dbReference type="Proteomes" id="UP000011116"/>
    </source>
</evidence>
<dbReference type="RefSeq" id="XP_044958889.1">
    <property type="nucleotide sequence ID" value="XM_045102954.1"/>
</dbReference>
<reference evidence="1" key="2">
    <citation type="submission" date="2020-10" db="EMBL/GenBank/DDBJ databases">
        <authorList>
            <person name="Scholz U."/>
            <person name="Mascher M."/>
            <person name="Fiebig A."/>
        </authorList>
    </citation>
    <scope>NUCLEOTIDE SEQUENCE [LARGE SCALE GENOMIC DNA]</scope>
    <source>
        <strain evidence="1">cv. Morex</strain>
    </source>
</reference>
<reference evidence="1" key="3">
    <citation type="submission" date="2022-01" db="UniProtKB">
        <authorList>
            <consortium name="EnsemblPlants"/>
        </authorList>
    </citation>
    <scope>IDENTIFICATION</scope>
    <source>
        <strain evidence="1">subsp. vulgare</strain>
    </source>
</reference>
<name>A0A8I6WCG6_HORVV</name>
<dbReference type="AlphaFoldDB" id="A0A8I6WCG6"/>
<dbReference type="Proteomes" id="UP000011116">
    <property type="component" value="Chromosome 1H"/>
</dbReference>
<reference evidence="2" key="1">
    <citation type="journal article" date="2012" name="Nature">
        <title>A physical, genetic and functional sequence assembly of the barley genome.</title>
        <authorList>
            <consortium name="The International Barley Genome Sequencing Consortium"/>
            <person name="Mayer K.F."/>
            <person name="Waugh R."/>
            <person name="Brown J.W."/>
            <person name="Schulman A."/>
            <person name="Langridge P."/>
            <person name="Platzer M."/>
            <person name="Fincher G.B."/>
            <person name="Muehlbauer G.J."/>
            <person name="Sato K."/>
            <person name="Close T.J."/>
            <person name="Wise R.P."/>
            <person name="Stein N."/>
        </authorList>
    </citation>
    <scope>NUCLEOTIDE SEQUENCE [LARGE SCALE GENOMIC DNA]</scope>
    <source>
        <strain evidence="2">cv. Morex</strain>
    </source>
</reference>